<gene>
    <name evidence="1" type="ORF">A9HBioS_5267</name>
</gene>
<dbReference type="Proteomes" id="UP000288002">
    <property type="component" value="Unassembled WGS sequence"/>
</dbReference>
<reference evidence="1 2" key="1">
    <citation type="submission" date="2016-10" db="EMBL/GenBank/DDBJ databases">
        <title>Search of new enzymes for the oxidation of sulfur compounds.</title>
        <authorList>
            <person name="Novo A."/>
            <person name="Moreira I.S."/>
            <person name="Castro P.M."/>
        </authorList>
    </citation>
    <scope>NUCLEOTIDE SEQUENCE [LARGE SCALE GENOMIC DNA]</scope>
    <source>
        <strain evidence="1 2">A9</strain>
    </source>
</reference>
<name>A0AA94EID4_9PSED</name>
<protein>
    <submittedName>
        <fullName evidence="1">Uncharacterized protein</fullName>
    </submittedName>
</protein>
<dbReference type="EMBL" id="MKWS01000026">
    <property type="protein sequence ID" value="RVD74795.1"/>
    <property type="molecule type" value="Genomic_DNA"/>
</dbReference>
<proteinExistence type="predicted"/>
<accession>A0AA94EID4</accession>
<evidence type="ECO:0000313" key="1">
    <source>
        <dbReference type="EMBL" id="RVD74795.1"/>
    </source>
</evidence>
<sequence length="85" mass="9682">MPFSKARKALIKNGWKPNPTYSGEFGVESVIQRKGFNEIESCTEGVRFCSFNYIKNGDCLGVGTVGEEVKDMKVYSWNFKYPEKD</sequence>
<dbReference type="AlphaFoldDB" id="A0AA94EID4"/>
<comment type="caution">
    <text evidence="1">The sequence shown here is derived from an EMBL/GenBank/DDBJ whole genome shotgun (WGS) entry which is preliminary data.</text>
</comment>
<evidence type="ECO:0000313" key="2">
    <source>
        <dbReference type="Proteomes" id="UP000288002"/>
    </source>
</evidence>
<organism evidence="1 2">
    <name type="scientific">Pseudomonas koreensis</name>
    <dbReference type="NCBI Taxonomy" id="198620"/>
    <lineage>
        <taxon>Bacteria</taxon>
        <taxon>Pseudomonadati</taxon>
        <taxon>Pseudomonadota</taxon>
        <taxon>Gammaproteobacteria</taxon>
        <taxon>Pseudomonadales</taxon>
        <taxon>Pseudomonadaceae</taxon>
        <taxon>Pseudomonas</taxon>
    </lineage>
</organism>